<evidence type="ECO:0000313" key="5">
    <source>
        <dbReference type="EMBL" id="ACZ11678.1"/>
    </source>
</evidence>
<dbReference type="GO" id="GO:0005886">
    <property type="term" value="C:plasma membrane"/>
    <property type="evidence" value="ECO:0007669"/>
    <property type="project" value="TreeGrafter"/>
</dbReference>
<evidence type="ECO:0000256" key="3">
    <source>
        <dbReference type="ARBA" id="ARBA00022840"/>
    </source>
</evidence>
<accession>D1B061</accession>
<dbReference type="KEGG" id="sdl:Sdel_0642"/>
<dbReference type="PANTHER" id="PTHR24220">
    <property type="entry name" value="IMPORT ATP-BINDING PROTEIN"/>
    <property type="match status" value="1"/>
</dbReference>
<dbReference type="EMBL" id="CP001816">
    <property type="protein sequence ID" value="ACZ11678.1"/>
    <property type="molecule type" value="Genomic_DNA"/>
</dbReference>
<dbReference type="HOGENOM" id="CLU_000604_1_22_7"/>
<keyword evidence="6" id="KW-1185">Reference proteome</keyword>
<dbReference type="InterPro" id="IPR003439">
    <property type="entry name" value="ABC_transporter-like_ATP-bd"/>
</dbReference>
<gene>
    <name evidence="5" type="ordered locus">Sdel_0642</name>
</gene>
<evidence type="ECO:0000313" key="6">
    <source>
        <dbReference type="Proteomes" id="UP000002222"/>
    </source>
</evidence>
<dbReference type="Pfam" id="PF00005">
    <property type="entry name" value="ABC_tran"/>
    <property type="match status" value="1"/>
</dbReference>
<dbReference type="eggNOG" id="COG1136">
    <property type="taxonomic scope" value="Bacteria"/>
</dbReference>
<dbReference type="GO" id="GO:0022857">
    <property type="term" value="F:transmembrane transporter activity"/>
    <property type="evidence" value="ECO:0007669"/>
    <property type="project" value="TreeGrafter"/>
</dbReference>
<dbReference type="PROSITE" id="PS50893">
    <property type="entry name" value="ABC_TRANSPORTER_2"/>
    <property type="match status" value="1"/>
</dbReference>
<dbReference type="PROSITE" id="PS00211">
    <property type="entry name" value="ABC_TRANSPORTER_1"/>
    <property type="match status" value="1"/>
</dbReference>
<dbReference type="InterPro" id="IPR015854">
    <property type="entry name" value="ABC_transpr_LolD-like"/>
</dbReference>
<sequence length="223" mass="24886">MEYVIKANNLNLSYGRDEPIITDASLQIKAQEFVFITGKSGSGKSTIIKSLYGELFPNMGDLNVCGVDFKNITGSKLNILRRYLGVVFQDYKLIDEWTVEQNVMLPLIIGGFSKSVCVKQAHKLLKHVKLLHKINKYPYELSGGEQQRVAMARALAHNPILILADEPTGNLDSYSSEVIWNLLKGAKEHLGTTVLVVTHNIPSTLGIDYKHYFLEGGILHEVN</sequence>
<protein>
    <submittedName>
        <fullName evidence="5">ABC transporter related protein</fullName>
    </submittedName>
</protein>
<dbReference type="Proteomes" id="UP000002222">
    <property type="component" value="Chromosome"/>
</dbReference>
<dbReference type="RefSeq" id="WP_012856444.1">
    <property type="nucleotide sequence ID" value="NC_013512.1"/>
</dbReference>
<evidence type="ECO:0000259" key="4">
    <source>
        <dbReference type="PROSITE" id="PS50893"/>
    </source>
</evidence>
<dbReference type="AlphaFoldDB" id="D1B061"/>
<dbReference type="InterPro" id="IPR017911">
    <property type="entry name" value="MacB-like_ATP-bd"/>
</dbReference>
<keyword evidence="1" id="KW-0813">Transport</keyword>
<reference evidence="5 6" key="2">
    <citation type="journal article" date="2010" name="Stand. Genomic Sci.">
        <title>Complete genome sequence of Sulfurospirillum deleyianum type strain (5175).</title>
        <authorList>
            <person name="Sikorski J."/>
            <person name="Lapidus A."/>
            <person name="Copeland A."/>
            <person name="Glavina Del Rio T."/>
            <person name="Nolan M."/>
            <person name="Lucas S."/>
            <person name="Chen F."/>
            <person name="Tice H."/>
            <person name="Cheng J.F."/>
            <person name="Saunders E."/>
            <person name="Bruce D."/>
            <person name="Goodwin L."/>
            <person name="Pitluck S."/>
            <person name="Ovchinnikova G."/>
            <person name="Pati A."/>
            <person name="Ivanova N."/>
            <person name="Mavromatis K."/>
            <person name="Chen A."/>
            <person name="Palaniappan K."/>
            <person name="Chain P."/>
            <person name="Land M."/>
            <person name="Hauser L."/>
            <person name="Chang Y.J."/>
            <person name="Jeffries C.D."/>
            <person name="Brettin T."/>
            <person name="Detter J.C."/>
            <person name="Han C."/>
            <person name="Rohde M."/>
            <person name="Lang E."/>
            <person name="Spring S."/>
            <person name="Goker M."/>
            <person name="Bristow J."/>
            <person name="Eisen J.A."/>
            <person name="Markowitz V."/>
            <person name="Hugenholtz P."/>
            <person name="Kyrpides N.C."/>
            <person name="Klenk H.P."/>
        </authorList>
    </citation>
    <scope>NUCLEOTIDE SEQUENCE [LARGE SCALE GENOMIC DNA]</scope>
    <source>
        <strain evidence="6">ATCC 51133 / DSM 6946 / 5175</strain>
    </source>
</reference>
<keyword evidence="3" id="KW-0067">ATP-binding</keyword>
<keyword evidence="2" id="KW-0547">Nucleotide-binding</keyword>
<dbReference type="OrthoDB" id="9809450at2"/>
<evidence type="ECO:0000256" key="1">
    <source>
        <dbReference type="ARBA" id="ARBA00022448"/>
    </source>
</evidence>
<evidence type="ECO:0000256" key="2">
    <source>
        <dbReference type="ARBA" id="ARBA00022741"/>
    </source>
</evidence>
<proteinExistence type="predicted"/>
<dbReference type="InterPro" id="IPR003593">
    <property type="entry name" value="AAA+_ATPase"/>
</dbReference>
<dbReference type="InterPro" id="IPR017871">
    <property type="entry name" value="ABC_transporter-like_CS"/>
</dbReference>
<dbReference type="SUPFAM" id="SSF52540">
    <property type="entry name" value="P-loop containing nucleoside triphosphate hydrolases"/>
    <property type="match status" value="1"/>
</dbReference>
<dbReference type="Gene3D" id="3.40.50.300">
    <property type="entry name" value="P-loop containing nucleotide triphosphate hydrolases"/>
    <property type="match status" value="1"/>
</dbReference>
<organism evidence="5 6">
    <name type="scientific">Sulfurospirillum deleyianum (strain ATCC 51133 / DSM 6946 / 5175)</name>
    <dbReference type="NCBI Taxonomy" id="525898"/>
    <lineage>
        <taxon>Bacteria</taxon>
        <taxon>Pseudomonadati</taxon>
        <taxon>Campylobacterota</taxon>
        <taxon>Epsilonproteobacteria</taxon>
        <taxon>Campylobacterales</taxon>
        <taxon>Sulfurospirillaceae</taxon>
        <taxon>Sulfurospirillum</taxon>
    </lineage>
</organism>
<dbReference type="GO" id="GO:0005524">
    <property type="term" value="F:ATP binding"/>
    <property type="evidence" value="ECO:0007669"/>
    <property type="project" value="UniProtKB-KW"/>
</dbReference>
<dbReference type="GO" id="GO:0016887">
    <property type="term" value="F:ATP hydrolysis activity"/>
    <property type="evidence" value="ECO:0007669"/>
    <property type="project" value="InterPro"/>
</dbReference>
<dbReference type="STRING" id="525898.Sdel_0642"/>
<dbReference type="SMART" id="SM00382">
    <property type="entry name" value="AAA"/>
    <property type="match status" value="1"/>
</dbReference>
<feature type="domain" description="ABC transporter" evidence="4">
    <location>
        <begin position="5"/>
        <end position="222"/>
    </location>
</feature>
<dbReference type="InterPro" id="IPR027417">
    <property type="entry name" value="P-loop_NTPase"/>
</dbReference>
<dbReference type="PANTHER" id="PTHR24220:SF86">
    <property type="entry name" value="ABC TRANSPORTER ABCH.1"/>
    <property type="match status" value="1"/>
</dbReference>
<dbReference type="CDD" id="cd03255">
    <property type="entry name" value="ABC_MJ0796_LolCDE_FtsE"/>
    <property type="match status" value="1"/>
</dbReference>
<reference evidence="6" key="1">
    <citation type="submission" date="2009-11" db="EMBL/GenBank/DDBJ databases">
        <title>The complete genome of Sulfurospirillum deleyianum DSM 6946.</title>
        <authorList>
            <consortium name="US DOE Joint Genome Institute (JGI-PGF)"/>
            <person name="Lucas S."/>
            <person name="Copeland A."/>
            <person name="Lapidus A."/>
            <person name="Glavina del Rio T."/>
            <person name="Dalin E."/>
            <person name="Tice H."/>
            <person name="Bruce D."/>
            <person name="Goodwin L."/>
            <person name="Pitluck S."/>
            <person name="Kyrpides N."/>
            <person name="Mavromatis K."/>
            <person name="Ivanova N."/>
            <person name="Ovchinnikova G."/>
            <person name="Munk A.C."/>
            <person name="Lu M."/>
            <person name="Brettin T."/>
            <person name="Detter J.C."/>
            <person name="Han C."/>
            <person name="Tapia R."/>
            <person name="Larimer F."/>
            <person name="Land M."/>
            <person name="Hauser L."/>
            <person name="Markowitz V."/>
            <person name="Cheng J.F."/>
            <person name="Hugenholtz P."/>
            <person name="Woyke T."/>
            <person name="Wu D."/>
            <person name="Aumann P."/>
            <person name="Schneider S."/>
            <person name="Lang E."/>
            <person name="Spring S."/>
            <person name="Klenk H.P."/>
            <person name="Eisen J.A."/>
        </authorList>
    </citation>
    <scope>NUCLEOTIDE SEQUENCE [LARGE SCALE GENOMIC DNA]</scope>
    <source>
        <strain evidence="6">ATCC 51133 / DSM 6946 / 5175</strain>
    </source>
</reference>
<name>D1B061_SULD5</name>